<proteinExistence type="predicted"/>
<dbReference type="Pfam" id="PF00069">
    <property type="entry name" value="Pkinase"/>
    <property type="match status" value="1"/>
</dbReference>
<feature type="domain" description="CRAL-TRIO" evidence="7">
    <location>
        <begin position="381"/>
        <end position="561"/>
    </location>
</feature>
<evidence type="ECO:0000313" key="8">
    <source>
        <dbReference type="EMBL" id="CAK8994492.1"/>
    </source>
</evidence>
<dbReference type="Gene3D" id="3.40.525.10">
    <property type="entry name" value="CRAL-TRIO lipid binding domain"/>
    <property type="match status" value="1"/>
</dbReference>
<dbReference type="PROSITE" id="PS50191">
    <property type="entry name" value="CRAL_TRIO"/>
    <property type="match status" value="1"/>
</dbReference>
<name>A0ABP0HXI5_9DINO</name>
<evidence type="ECO:0000256" key="4">
    <source>
        <dbReference type="ARBA" id="ARBA00022777"/>
    </source>
</evidence>
<dbReference type="PANTHER" id="PTHR24349">
    <property type="entry name" value="SERINE/THREONINE-PROTEIN KINASE"/>
    <property type="match status" value="1"/>
</dbReference>
<dbReference type="EMBL" id="CAXAMM010002036">
    <property type="protein sequence ID" value="CAK8994492.1"/>
    <property type="molecule type" value="Genomic_DNA"/>
</dbReference>
<dbReference type="InterPro" id="IPR000719">
    <property type="entry name" value="Prot_kinase_dom"/>
</dbReference>
<dbReference type="InterPro" id="IPR008271">
    <property type="entry name" value="Ser/Thr_kinase_AS"/>
</dbReference>
<evidence type="ECO:0000256" key="2">
    <source>
        <dbReference type="ARBA" id="ARBA00022679"/>
    </source>
</evidence>
<dbReference type="PROSITE" id="PS50011">
    <property type="entry name" value="PROTEIN_KINASE_DOM"/>
    <property type="match status" value="1"/>
</dbReference>
<dbReference type="PROSITE" id="PS00108">
    <property type="entry name" value="PROTEIN_KINASE_ST"/>
    <property type="match status" value="1"/>
</dbReference>
<feature type="domain" description="Protein kinase" evidence="6">
    <location>
        <begin position="6"/>
        <end position="321"/>
    </location>
</feature>
<keyword evidence="2" id="KW-0808">Transferase</keyword>
<dbReference type="InterPro" id="IPR050205">
    <property type="entry name" value="CDPK_Ser/Thr_kinases"/>
</dbReference>
<evidence type="ECO:0000259" key="7">
    <source>
        <dbReference type="PROSITE" id="PS50191"/>
    </source>
</evidence>
<evidence type="ECO:0000313" key="9">
    <source>
        <dbReference type="Proteomes" id="UP001642464"/>
    </source>
</evidence>
<dbReference type="Proteomes" id="UP001642464">
    <property type="component" value="Unassembled WGS sequence"/>
</dbReference>
<sequence length="649" mass="73332">MAGKSLAERRALAGGGFSALKVEKAPQINVAGNRTIRILKPDEKVEDQYELQKCLHDVGSQTQVWKAIYKPSGEDVIVKMRARNFAVGGETVWQSLLTRMLNLEGHHNVLGLKEVIQDERNYYIVMTRCSGGELFDFLQTETDVPERECKRIMREILEAVDHIHSRGLIHRDIKPENIMFHDTSNEPNSPKTPASKKAVKLIDFDTCLEYEPKSPRAKHVVGTLGYLAPEALQGDYSPASDLWSVGVILYILMTGDMPFDQDVFGEQLRDTRCGSATMNSIYYKLQHEPLIEEMRQLLGPLEELPEAKWRAIEVDRTEDLVDDLCFCRFLRGHGNNPKEAAQYMGKAPGTQLELISRSPIKEVREEVLNATEMDLNVLPRANELLPCFPVRVINGRSMNALPIIASVVRRVDFETLERAPGRAPTGDDFLLSQLEQRWLVLHNLSKKQRRMVKFFEVRDMNGASISTLLTEGATQLSKIKNILSIVQDFYPEMIHQVAVLNSTSSFSGLFNFLSPIFNERMKAKIKVRPTGIPFEEVADLMEAKAIHSFVEETCGHLCWSHLLVPSGGNEFLSRWLKQGQKLEWTAILEDGADVMVHTAFLPQDESQQEELAFIAEEKLFLRKAITSEYEAPAEGRPSITAPRGSTARR</sequence>
<reference evidence="8 9" key="1">
    <citation type="submission" date="2024-02" db="EMBL/GenBank/DDBJ databases">
        <authorList>
            <person name="Chen Y."/>
            <person name="Shah S."/>
            <person name="Dougan E. K."/>
            <person name="Thang M."/>
            <person name="Chan C."/>
        </authorList>
    </citation>
    <scope>NUCLEOTIDE SEQUENCE [LARGE SCALE GENOMIC DNA]</scope>
</reference>
<keyword evidence="5" id="KW-0067">ATP-binding</keyword>
<dbReference type="SUPFAM" id="SSF52087">
    <property type="entry name" value="CRAL/TRIO domain"/>
    <property type="match status" value="1"/>
</dbReference>
<organism evidence="8 9">
    <name type="scientific">Durusdinium trenchii</name>
    <dbReference type="NCBI Taxonomy" id="1381693"/>
    <lineage>
        <taxon>Eukaryota</taxon>
        <taxon>Sar</taxon>
        <taxon>Alveolata</taxon>
        <taxon>Dinophyceae</taxon>
        <taxon>Suessiales</taxon>
        <taxon>Symbiodiniaceae</taxon>
        <taxon>Durusdinium</taxon>
    </lineage>
</organism>
<dbReference type="InterPro" id="IPR001251">
    <property type="entry name" value="CRAL-TRIO_dom"/>
</dbReference>
<protein>
    <submittedName>
        <fullName evidence="8">Calcium-dependent protein kinase 5 (PbCDPK5)</fullName>
    </submittedName>
</protein>
<keyword evidence="9" id="KW-1185">Reference proteome</keyword>
<evidence type="ECO:0000256" key="3">
    <source>
        <dbReference type="ARBA" id="ARBA00022741"/>
    </source>
</evidence>
<keyword evidence="1" id="KW-0723">Serine/threonine-protein kinase</keyword>
<dbReference type="Gene3D" id="1.10.510.10">
    <property type="entry name" value="Transferase(Phosphotransferase) domain 1"/>
    <property type="match status" value="1"/>
</dbReference>
<dbReference type="InterPro" id="IPR036865">
    <property type="entry name" value="CRAL-TRIO_dom_sf"/>
</dbReference>
<evidence type="ECO:0000256" key="5">
    <source>
        <dbReference type="ARBA" id="ARBA00022840"/>
    </source>
</evidence>
<dbReference type="InterPro" id="IPR011009">
    <property type="entry name" value="Kinase-like_dom_sf"/>
</dbReference>
<comment type="caution">
    <text evidence="8">The sequence shown here is derived from an EMBL/GenBank/DDBJ whole genome shotgun (WGS) entry which is preliminary data.</text>
</comment>
<keyword evidence="4 8" id="KW-0418">Kinase</keyword>
<dbReference type="SMART" id="SM00220">
    <property type="entry name" value="S_TKc"/>
    <property type="match status" value="1"/>
</dbReference>
<gene>
    <name evidence="8" type="ORF">SCF082_LOCUS3961</name>
</gene>
<evidence type="ECO:0000259" key="6">
    <source>
        <dbReference type="PROSITE" id="PS50011"/>
    </source>
</evidence>
<dbReference type="SUPFAM" id="SSF56112">
    <property type="entry name" value="Protein kinase-like (PK-like)"/>
    <property type="match status" value="1"/>
</dbReference>
<accession>A0ABP0HXI5</accession>
<dbReference type="GO" id="GO:0016301">
    <property type="term" value="F:kinase activity"/>
    <property type="evidence" value="ECO:0007669"/>
    <property type="project" value="UniProtKB-KW"/>
</dbReference>
<keyword evidence="3" id="KW-0547">Nucleotide-binding</keyword>
<evidence type="ECO:0000256" key="1">
    <source>
        <dbReference type="ARBA" id="ARBA00022527"/>
    </source>
</evidence>
<dbReference type="Pfam" id="PF00650">
    <property type="entry name" value="CRAL_TRIO"/>
    <property type="match status" value="1"/>
</dbReference>
<dbReference type="CDD" id="cd00170">
    <property type="entry name" value="SEC14"/>
    <property type="match status" value="1"/>
</dbReference>